<accession>A0A2P2QAI8</accession>
<reference evidence="1" key="1">
    <citation type="submission" date="2018-02" db="EMBL/GenBank/DDBJ databases">
        <title>Rhizophora mucronata_Transcriptome.</title>
        <authorList>
            <person name="Meera S.P."/>
            <person name="Sreeshan A."/>
            <person name="Augustine A."/>
        </authorList>
    </citation>
    <scope>NUCLEOTIDE SEQUENCE</scope>
    <source>
        <tissue evidence="1">Leaf</tissue>
    </source>
</reference>
<sequence>MMICCLPKRLVKRMQWSFAIVQQECKV</sequence>
<name>A0A2P2QAI8_RHIMU</name>
<dbReference type="AlphaFoldDB" id="A0A2P2QAI8"/>
<protein>
    <submittedName>
        <fullName evidence="1">Uncharacterized protein</fullName>
    </submittedName>
</protein>
<proteinExistence type="predicted"/>
<dbReference type="EMBL" id="GGEC01083479">
    <property type="protein sequence ID" value="MBX63963.1"/>
    <property type="molecule type" value="Transcribed_RNA"/>
</dbReference>
<organism evidence="1">
    <name type="scientific">Rhizophora mucronata</name>
    <name type="common">Asiatic mangrove</name>
    <dbReference type="NCBI Taxonomy" id="61149"/>
    <lineage>
        <taxon>Eukaryota</taxon>
        <taxon>Viridiplantae</taxon>
        <taxon>Streptophyta</taxon>
        <taxon>Embryophyta</taxon>
        <taxon>Tracheophyta</taxon>
        <taxon>Spermatophyta</taxon>
        <taxon>Magnoliopsida</taxon>
        <taxon>eudicotyledons</taxon>
        <taxon>Gunneridae</taxon>
        <taxon>Pentapetalae</taxon>
        <taxon>rosids</taxon>
        <taxon>fabids</taxon>
        <taxon>Malpighiales</taxon>
        <taxon>Rhizophoraceae</taxon>
        <taxon>Rhizophora</taxon>
    </lineage>
</organism>
<evidence type="ECO:0000313" key="1">
    <source>
        <dbReference type="EMBL" id="MBX63963.1"/>
    </source>
</evidence>